<name>B0DXT8_LACBS</name>
<dbReference type="RefSeq" id="XP_001888797.1">
    <property type="nucleotide sequence ID" value="XM_001888762.1"/>
</dbReference>
<organism evidence="2">
    <name type="scientific">Laccaria bicolor (strain S238N-H82 / ATCC MYA-4686)</name>
    <name type="common">Bicoloured deceiver</name>
    <name type="synonym">Laccaria laccata var. bicolor</name>
    <dbReference type="NCBI Taxonomy" id="486041"/>
    <lineage>
        <taxon>Eukaryota</taxon>
        <taxon>Fungi</taxon>
        <taxon>Dikarya</taxon>
        <taxon>Basidiomycota</taxon>
        <taxon>Agaricomycotina</taxon>
        <taxon>Agaricomycetes</taxon>
        <taxon>Agaricomycetidae</taxon>
        <taxon>Agaricales</taxon>
        <taxon>Agaricineae</taxon>
        <taxon>Hydnangiaceae</taxon>
        <taxon>Laccaria</taxon>
    </lineage>
</organism>
<dbReference type="HOGENOM" id="CLU_2038474_0_0_1"/>
<dbReference type="AlphaFoldDB" id="B0DXT8"/>
<evidence type="ECO:0000313" key="1">
    <source>
        <dbReference type="EMBL" id="EDR00570.1"/>
    </source>
</evidence>
<evidence type="ECO:0000313" key="2">
    <source>
        <dbReference type="Proteomes" id="UP000001194"/>
    </source>
</evidence>
<dbReference type="GeneID" id="6084453"/>
<reference evidence="1 2" key="1">
    <citation type="journal article" date="2008" name="Nature">
        <title>The genome of Laccaria bicolor provides insights into mycorrhizal symbiosis.</title>
        <authorList>
            <person name="Martin F."/>
            <person name="Aerts A."/>
            <person name="Ahren D."/>
            <person name="Brun A."/>
            <person name="Danchin E.G.J."/>
            <person name="Duchaussoy F."/>
            <person name="Gibon J."/>
            <person name="Kohler A."/>
            <person name="Lindquist E."/>
            <person name="Pereda V."/>
            <person name="Salamov A."/>
            <person name="Shapiro H.J."/>
            <person name="Wuyts J."/>
            <person name="Blaudez D."/>
            <person name="Buee M."/>
            <person name="Brokstein P."/>
            <person name="Canbaeck B."/>
            <person name="Cohen D."/>
            <person name="Courty P.E."/>
            <person name="Coutinho P.M."/>
            <person name="Delaruelle C."/>
            <person name="Detter J.C."/>
            <person name="Deveau A."/>
            <person name="DiFazio S."/>
            <person name="Duplessis S."/>
            <person name="Fraissinet-Tachet L."/>
            <person name="Lucic E."/>
            <person name="Frey-Klett P."/>
            <person name="Fourrey C."/>
            <person name="Feussner I."/>
            <person name="Gay G."/>
            <person name="Grimwood J."/>
            <person name="Hoegger P.J."/>
            <person name="Jain P."/>
            <person name="Kilaru S."/>
            <person name="Labbe J."/>
            <person name="Lin Y.C."/>
            <person name="Legue V."/>
            <person name="Le Tacon F."/>
            <person name="Marmeisse R."/>
            <person name="Melayah D."/>
            <person name="Montanini B."/>
            <person name="Muratet M."/>
            <person name="Nehls U."/>
            <person name="Niculita-Hirzel H."/>
            <person name="Oudot-Le Secq M.P."/>
            <person name="Peter M."/>
            <person name="Quesneville H."/>
            <person name="Rajashekar B."/>
            <person name="Reich M."/>
            <person name="Rouhier N."/>
            <person name="Schmutz J."/>
            <person name="Yin T."/>
            <person name="Chalot M."/>
            <person name="Henrissat B."/>
            <person name="Kuees U."/>
            <person name="Lucas S."/>
            <person name="Van de Peer Y."/>
            <person name="Podila G.K."/>
            <person name="Polle A."/>
            <person name="Pukkila P.J."/>
            <person name="Richardson P.M."/>
            <person name="Rouze P."/>
            <person name="Sanders I.R."/>
            <person name="Stajich J.E."/>
            <person name="Tunlid A."/>
            <person name="Tuskan G."/>
            <person name="Grigoriev I.V."/>
        </authorList>
    </citation>
    <scope>NUCLEOTIDE SEQUENCE [LARGE SCALE GENOMIC DNA]</scope>
    <source>
        <strain evidence="2">S238N-H82 / ATCC MYA-4686</strain>
    </source>
</reference>
<dbReference type="InParanoid" id="B0DXT8"/>
<keyword evidence="2" id="KW-1185">Reference proteome</keyword>
<dbReference type="Proteomes" id="UP000001194">
    <property type="component" value="Unassembled WGS sequence"/>
</dbReference>
<dbReference type="EMBL" id="DS547148">
    <property type="protein sequence ID" value="EDR00570.1"/>
    <property type="molecule type" value="Genomic_DNA"/>
</dbReference>
<accession>B0DXT8</accession>
<sequence length="121" mass="13648">MHLENFEGFVGREAGKIFFHLKTKNAGFCETIIARSHKSLDGIDEIELRLMESATTDYENLTAITKRRYKSLSSILRRPSHVHFLPRFFELLGMADAAQFSQIVLNDTLGAAFIGVVVSGW</sequence>
<proteinExistence type="predicted"/>
<dbReference type="KEGG" id="lbc:LACBIDRAFT_334017"/>
<gene>
    <name evidence="1" type="ORF">LACBIDRAFT_334017</name>
</gene>
<protein>
    <submittedName>
        <fullName evidence="1">Predicted protein</fullName>
    </submittedName>
</protein>